<reference evidence="1 2" key="2">
    <citation type="journal article" date="2022" name="Mol. Ecol. Resour.">
        <title>The genomes of chicory, endive, great burdock and yacon provide insights into Asteraceae paleo-polyploidization history and plant inulin production.</title>
        <authorList>
            <person name="Fan W."/>
            <person name="Wang S."/>
            <person name="Wang H."/>
            <person name="Wang A."/>
            <person name="Jiang F."/>
            <person name="Liu H."/>
            <person name="Zhao H."/>
            <person name="Xu D."/>
            <person name="Zhang Y."/>
        </authorList>
    </citation>
    <scope>NUCLEOTIDE SEQUENCE [LARGE SCALE GENOMIC DNA]</scope>
    <source>
        <strain evidence="2">cv. Punajuju</strain>
        <tissue evidence="1">Leaves</tissue>
    </source>
</reference>
<comment type="caution">
    <text evidence="1">The sequence shown here is derived from an EMBL/GenBank/DDBJ whole genome shotgun (WGS) entry which is preliminary data.</text>
</comment>
<dbReference type="EMBL" id="CM042014">
    <property type="protein sequence ID" value="KAI3722844.1"/>
    <property type="molecule type" value="Genomic_DNA"/>
</dbReference>
<gene>
    <name evidence="1" type="ORF">L2E82_33973</name>
</gene>
<sequence>MTATASVSSPWVPEDDLLLKNSIEGGASLEALAKGAVKFSRKFTFREIRDRWYSLLYDPDVSAQASARMAELELSASNPSSKFKPDNNLKGTEKVLEKRKTGSIRKQYHSWQKRRKNNLFNNSQNLGFYEDRSNHVTANHEAPGGNGILDDCLANNLGFEEKDFEILRQAFPESIGSIATTTTTTVIDNRNPFHMERCHNKSLQIQNDFINDSPLRNELMDSFDPNIEIKTATTTATCLTETSPNFKSDKPDSGFGGKHHFSSPVSDGSASFHTLTFSSPSARLPLWKTLEDVSAPDMPVDDNNAESHQVTEVTLPLPDDSDHIQENKTSLENRPNGFINSSGVHEVEYTDLPDSLLNFSNEDDILFMNVDMKDLKDSKDAKDVKDIKEIKDTINDAQEVDLCNVDVIPSIEESKDDVASTSVSQQDSLQLTEGQIICTLNKEDPEIPCNDDIFLLIHPSTPFPPCVGQIATDSVCPLSPSSHEKDEQTVRKGKDPAPCFPRSTLPEFGSVFKRESPEGEYRAPLPANLKNPGQTRSMHTPLDITANGMLEEDTSKAELRGLGSPIMYSEMPLPLEVGTVKMIDPESIDDSYVSDHNNSDSDGDIPYFSDVEAMILDMDLTHGQESCLTSEVARFQYEGTKKMIIRLEQAARSSFQRAMSSQGALAVFYGRRLKHYIKKSEVTIGRSTDDTEVDIDLRKEGRANKISRRQAIIKMEADGSFSLKNLGASSISLNGKEVAHGQVVVLSSSCLIEIRGMSFVFEINEKYVRRFLLGNRRK</sequence>
<organism evidence="1 2">
    <name type="scientific">Cichorium intybus</name>
    <name type="common">Chicory</name>
    <dbReference type="NCBI Taxonomy" id="13427"/>
    <lineage>
        <taxon>Eukaryota</taxon>
        <taxon>Viridiplantae</taxon>
        <taxon>Streptophyta</taxon>
        <taxon>Embryophyta</taxon>
        <taxon>Tracheophyta</taxon>
        <taxon>Spermatophyta</taxon>
        <taxon>Magnoliopsida</taxon>
        <taxon>eudicotyledons</taxon>
        <taxon>Gunneridae</taxon>
        <taxon>Pentapetalae</taxon>
        <taxon>asterids</taxon>
        <taxon>campanulids</taxon>
        <taxon>Asterales</taxon>
        <taxon>Asteraceae</taxon>
        <taxon>Cichorioideae</taxon>
        <taxon>Cichorieae</taxon>
        <taxon>Cichoriinae</taxon>
        <taxon>Cichorium</taxon>
    </lineage>
</organism>
<proteinExistence type="predicted"/>
<keyword evidence="2" id="KW-1185">Reference proteome</keyword>
<dbReference type="Proteomes" id="UP001055811">
    <property type="component" value="Linkage Group LG06"/>
</dbReference>
<name>A0ACB9BLS5_CICIN</name>
<reference evidence="2" key="1">
    <citation type="journal article" date="2022" name="Mol. Ecol. Resour.">
        <title>The genomes of chicory, endive, great burdock and yacon provide insights into Asteraceae palaeo-polyploidization history and plant inulin production.</title>
        <authorList>
            <person name="Fan W."/>
            <person name="Wang S."/>
            <person name="Wang H."/>
            <person name="Wang A."/>
            <person name="Jiang F."/>
            <person name="Liu H."/>
            <person name="Zhao H."/>
            <person name="Xu D."/>
            <person name="Zhang Y."/>
        </authorList>
    </citation>
    <scope>NUCLEOTIDE SEQUENCE [LARGE SCALE GENOMIC DNA]</scope>
    <source>
        <strain evidence="2">cv. Punajuju</strain>
    </source>
</reference>
<protein>
    <submittedName>
        <fullName evidence="1">Uncharacterized protein</fullName>
    </submittedName>
</protein>
<evidence type="ECO:0000313" key="1">
    <source>
        <dbReference type="EMBL" id="KAI3722844.1"/>
    </source>
</evidence>
<accession>A0ACB9BLS5</accession>
<evidence type="ECO:0000313" key="2">
    <source>
        <dbReference type="Proteomes" id="UP001055811"/>
    </source>
</evidence>